<dbReference type="NCBIfam" id="TIGR03141">
    <property type="entry name" value="cytochro_ccmD"/>
    <property type="match status" value="1"/>
</dbReference>
<evidence type="ECO:0000256" key="7">
    <source>
        <dbReference type="ARBA" id="ARBA00022519"/>
    </source>
</evidence>
<evidence type="ECO:0000313" key="13">
    <source>
        <dbReference type="EMBL" id="SLN59155.1"/>
    </source>
</evidence>
<name>A0A1Y5TFI3_9RHOB</name>
<evidence type="ECO:0000256" key="1">
    <source>
        <dbReference type="ARBA" id="ARBA00002442"/>
    </source>
</evidence>
<comment type="similarity">
    <text evidence="3 12">Belongs to the CcmD/CycX/HelD family.</text>
</comment>
<dbReference type="InterPro" id="IPR007078">
    <property type="entry name" value="Haem_export_protD_CcmD"/>
</dbReference>
<evidence type="ECO:0000256" key="9">
    <source>
        <dbReference type="ARBA" id="ARBA00022748"/>
    </source>
</evidence>
<comment type="function">
    <text evidence="1 12">Required for the export of heme to the periplasm for the biogenesis of c-type cytochromes.</text>
</comment>
<evidence type="ECO:0000256" key="3">
    <source>
        <dbReference type="ARBA" id="ARBA00008741"/>
    </source>
</evidence>
<evidence type="ECO:0000256" key="12">
    <source>
        <dbReference type="RuleBase" id="RU363101"/>
    </source>
</evidence>
<dbReference type="Proteomes" id="UP000193623">
    <property type="component" value="Unassembled WGS sequence"/>
</dbReference>
<keyword evidence="8 12" id="KW-0812">Transmembrane</keyword>
<organism evidence="13 14">
    <name type="scientific">Pseudooctadecabacter jejudonensis</name>
    <dbReference type="NCBI Taxonomy" id="1391910"/>
    <lineage>
        <taxon>Bacteria</taxon>
        <taxon>Pseudomonadati</taxon>
        <taxon>Pseudomonadota</taxon>
        <taxon>Alphaproteobacteria</taxon>
        <taxon>Rhodobacterales</taxon>
        <taxon>Paracoccaceae</taxon>
        <taxon>Pseudooctadecabacter</taxon>
    </lineage>
</organism>
<sequence>MPDLGKYAVEVLLAYGVSIVLLIGVVVVSLRRERRVARQLQDVEARRHIQAVARK</sequence>
<dbReference type="GO" id="GO:0005886">
    <property type="term" value="C:plasma membrane"/>
    <property type="evidence" value="ECO:0007669"/>
    <property type="project" value="UniProtKB-SubCell"/>
</dbReference>
<comment type="subcellular location">
    <subcellularLocation>
        <location evidence="2 12">Cell inner membrane</location>
        <topology evidence="2 12">Single-pass membrane protein</topology>
    </subcellularLocation>
</comment>
<dbReference type="GO" id="GO:0017004">
    <property type="term" value="P:cytochrome complex assembly"/>
    <property type="evidence" value="ECO:0007669"/>
    <property type="project" value="UniProtKB-KW"/>
</dbReference>
<proteinExistence type="inferred from homology"/>
<evidence type="ECO:0000256" key="8">
    <source>
        <dbReference type="ARBA" id="ARBA00022692"/>
    </source>
</evidence>
<keyword evidence="10 12" id="KW-1133">Transmembrane helix</keyword>
<reference evidence="13 14" key="1">
    <citation type="submission" date="2017-03" db="EMBL/GenBank/DDBJ databases">
        <authorList>
            <person name="Afonso C.L."/>
            <person name="Miller P.J."/>
            <person name="Scott M.A."/>
            <person name="Spackman E."/>
            <person name="Goraichik I."/>
            <person name="Dimitrov K.M."/>
            <person name="Suarez D.L."/>
            <person name="Swayne D.E."/>
        </authorList>
    </citation>
    <scope>NUCLEOTIDE SEQUENCE [LARGE SCALE GENOMIC DNA]</scope>
    <source>
        <strain evidence="13 14">CECT 8397</strain>
    </source>
</reference>
<evidence type="ECO:0000313" key="14">
    <source>
        <dbReference type="Proteomes" id="UP000193623"/>
    </source>
</evidence>
<dbReference type="EMBL" id="FWFT01000006">
    <property type="protein sequence ID" value="SLN59155.1"/>
    <property type="molecule type" value="Genomic_DNA"/>
</dbReference>
<gene>
    <name evidence="13" type="ORF">PSJ8397_03136</name>
</gene>
<keyword evidence="11 12" id="KW-0472">Membrane</keyword>
<evidence type="ECO:0000256" key="11">
    <source>
        <dbReference type="ARBA" id="ARBA00023136"/>
    </source>
</evidence>
<dbReference type="Pfam" id="PF04995">
    <property type="entry name" value="CcmD"/>
    <property type="match status" value="1"/>
</dbReference>
<evidence type="ECO:0000256" key="5">
    <source>
        <dbReference type="ARBA" id="ARBA00022448"/>
    </source>
</evidence>
<keyword evidence="7 12" id="KW-0997">Cell inner membrane</keyword>
<keyword evidence="14" id="KW-1185">Reference proteome</keyword>
<evidence type="ECO:0000256" key="6">
    <source>
        <dbReference type="ARBA" id="ARBA00022475"/>
    </source>
</evidence>
<evidence type="ECO:0000256" key="2">
    <source>
        <dbReference type="ARBA" id="ARBA00004377"/>
    </source>
</evidence>
<protein>
    <recommendedName>
        <fullName evidence="4 12">Heme exporter protein D</fullName>
    </recommendedName>
</protein>
<evidence type="ECO:0000256" key="4">
    <source>
        <dbReference type="ARBA" id="ARBA00016461"/>
    </source>
</evidence>
<accession>A0A1Y5TFI3</accession>
<keyword evidence="5 12" id="KW-0813">Transport</keyword>
<keyword evidence="6 12" id="KW-1003">Cell membrane</keyword>
<dbReference type="AlphaFoldDB" id="A0A1Y5TFI3"/>
<keyword evidence="9 12" id="KW-0201">Cytochrome c-type biogenesis</keyword>
<feature type="transmembrane region" description="Helical" evidence="12">
    <location>
        <begin position="12"/>
        <end position="30"/>
    </location>
</feature>
<evidence type="ECO:0000256" key="10">
    <source>
        <dbReference type="ARBA" id="ARBA00022989"/>
    </source>
</evidence>
<dbReference type="GO" id="GO:0015886">
    <property type="term" value="P:heme transport"/>
    <property type="evidence" value="ECO:0007669"/>
    <property type="project" value="InterPro"/>
</dbReference>